<evidence type="ECO:0000313" key="1">
    <source>
        <dbReference type="EMBL" id="KDP22839.1"/>
    </source>
</evidence>
<name>A0A067JTH3_JATCU</name>
<reference evidence="1 2" key="1">
    <citation type="journal article" date="2014" name="PLoS ONE">
        <title>Global Analysis of Gene Expression Profiles in Physic Nut (Jatropha curcas L.) Seedlings Exposed to Salt Stress.</title>
        <authorList>
            <person name="Zhang L."/>
            <person name="Zhang C."/>
            <person name="Wu P."/>
            <person name="Chen Y."/>
            <person name="Li M."/>
            <person name="Jiang H."/>
            <person name="Wu G."/>
        </authorList>
    </citation>
    <scope>NUCLEOTIDE SEQUENCE [LARGE SCALE GENOMIC DNA]</scope>
    <source>
        <strain evidence="2">cv. GZQX0401</strain>
        <tissue evidence="1">Young leaves</tissue>
    </source>
</reference>
<accession>A0A067JTH3</accession>
<proteinExistence type="predicted"/>
<organism evidence="1 2">
    <name type="scientific">Jatropha curcas</name>
    <name type="common">Barbados nut</name>
    <dbReference type="NCBI Taxonomy" id="180498"/>
    <lineage>
        <taxon>Eukaryota</taxon>
        <taxon>Viridiplantae</taxon>
        <taxon>Streptophyta</taxon>
        <taxon>Embryophyta</taxon>
        <taxon>Tracheophyta</taxon>
        <taxon>Spermatophyta</taxon>
        <taxon>Magnoliopsida</taxon>
        <taxon>eudicotyledons</taxon>
        <taxon>Gunneridae</taxon>
        <taxon>Pentapetalae</taxon>
        <taxon>rosids</taxon>
        <taxon>fabids</taxon>
        <taxon>Malpighiales</taxon>
        <taxon>Euphorbiaceae</taxon>
        <taxon>Crotonoideae</taxon>
        <taxon>Jatropheae</taxon>
        <taxon>Jatropha</taxon>
    </lineage>
</organism>
<dbReference type="OrthoDB" id="1620383at2759"/>
<dbReference type="EMBL" id="KK915374">
    <property type="protein sequence ID" value="KDP22839.1"/>
    <property type="molecule type" value="Genomic_DNA"/>
</dbReference>
<gene>
    <name evidence="1" type="ORF">JCGZ_00426</name>
</gene>
<dbReference type="AlphaFoldDB" id="A0A067JTH3"/>
<protein>
    <submittedName>
        <fullName evidence="1">Uncharacterized protein</fullName>
    </submittedName>
</protein>
<dbReference type="Proteomes" id="UP000027138">
    <property type="component" value="Unassembled WGS sequence"/>
</dbReference>
<sequence length="59" mass="6930">MEGWKGFLCFKQTFLFSAKWMLFKLTSSLRPKARVTNQGLMGLYKDLESCGEYRDIQVM</sequence>
<evidence type="ECO:0000313" key="2">
    <source>
        <dbReference type="Proteomes" id="UP000027138"/>
    </source>
</evidence>
<keyword evidence="2" id="KW-1185">Reference proteome</keyword>